<organism evidence="1 2">
    <name type="scientific">Desulfobotulus pelophilus</name>
    <dbReference type="NCBI Taxonomy" id="2823377"/>
    <lineage>
        <taxon>Bacteria</taxon>
        <taxon>Pseudomonadati</taxon>
        <taxon>Thermodesulfobacteriota</taxon>
        <taxon>Desulfobacteria</taxon>
        <taxon>Desulfobacterales</taxon>
        <taxon>Desulfobacteraceae</taxon>
        <taxon>Desulfobotulus</taxon>
    </lineage>
</organism>
<dbReference type="EMBL" id="JAPFPW010000005">
    <property type="protein sequence ID" value="MCW7753489.1"/>
    <property type="molecule type" value="Genomic_DNA"/>
</dbReference>
<accession>A0ABT3N7Q2</accession>
<dbReference type="InterPro" id="IPR046500">
    <property type="entry name" value="DUF6678"/>
</dbReference>
<dbReference type="RefSeq" id="WP_265424360.1">
    <property type="nucleotide sequence ID" value="NZ_JAPFPW010000005.1"/>
</dbReference>
<dbReference type="Proteomes" id="UP001209681">
    <property type="component" value="Unassembled WGS sequence"/>
</dbReference>
<reference evidence="1 2" key="1">
    <citation type="submission" date="2022-11" db="EMBL/GenBank/DDBJ databases">
        <title>Desulfobotulus tamanensis H1 sp. nov. - anaerobic, alkaliphilic, sulphate reducing bacterium isolated from terrestrial mud volcano.</title>
        <authorList>
            <person name="Frolova A."/>
            <person name="Merkel A.Y."/>
            <person name="Slobodkin A.I."/>
        </authorList>
    </citation>
    <scope>NUCLEOTIDE SEQUENCE [LARGE SCALE GENOMIC DNA]</scope>
    <source>
        <strain evidence="1 2">H1</strain>
    </source>
</reference>
<evidence type="ECO:0000313" key="2">
    <source>
        <dbReference type="Proteomes" id="UP001209681"/>
    </source>
</evidence>
<evidence type="ECO:0000313" key="1">
    <source>
        <dbReference type="EMBL" id="MCW7753489.1"/>
    </source>
</evidence>
<dbReference type="Pfam" id="PF20383">
    <property type="entry name" value="DUF6678"/>
    <property type="match status" value="1"/>
</dbReference>
<gene>
    <name evidence="1" type="ORF">OOT00_05745</name>
</gene>
<proteinExistence type="predicted"/>
<keyword evidence="2" id="KW-1185">Reference proteome</keyword>
<sequence length="145" mass="17173">MHNKALLADTGTSEEKENIRATVARRGLCGAANNTKWNELITFMRQQVEWRPSYRFKWINGHISSWDTEWWYHLPFPFMGVEWFDIGLRQERPRGRLIKNEVIDHSPWILKKLREIGFEHEASGDVVRIFGYLPKSLEDFRPSNA</sequence>
<comment type="caution">
    <text evidence="1">The sequence shown here is derived from an EMBL/GenBank/DDBJ whole genome shotgun (WGS) entry which is preliminary data.</text>
</comment>
<protein>
    <submittedName>
        <fullName evidence="1">Uncharacterized protein</fullName>
    </submittedName>
</protein>
<name>A0ABT3N7Q2_9BACT</name>